<name>A0A7K1US66_9NOCA</name>
<evidence type="ECO:0000313" key="1">
    <source>
        <dbReference type="EMBL" id="MVU77121.1"/>
    </source>
</evidence>
<organism evidence="1 2">
    <name type="scientific">Nocardia terrae</name>
    <dbReference type="NCBI Taxonomy" id="2675851"/>
    <lineage>
        <taxon>Bacteria</taxon>
        <taxon>Bacillati</taxon>
        <taxon>Actinomycetota</taxon>
        <taxon>Actinomycetes</taxon>
        <taxon>Mycobacteriales</taxon>
        <taxon>Nocardiaceae</taxon>
        <taxon>Nocardia</taxon>
    </lineage>
</organism>
<comment type="caution">
    <text evidence="1">The sequence shown here is derived from an EMBL/GenBank/DDBJ whole genome shotgun (WGS) entry which is preliminary data.</text>
</comment>
<evidence type="ECO:0000313" key="2">
    <source>
        <dbReference type="Proteomes" id="UP000466794"/>
    </source>
</evidence>
<gene>
    <name evidence="1" type="ORF">GPX89_07650</name>
</gene>
<sequence>MLDGKRQRALTISRQAAQTLATLIDDLEHHRIPSELQFGDEFTDLEDLLREAEEFQSEAIALELINPPDQPQPGGPDTPPAP</sequence>
<dbReference type="EMBL" id="WRPP01000001">
    <property type="protein sequence ID" value="MVU77121.1"/>
    <property type="molecule type" value="Genomic_DNA"/>
</dbReference>
<dbReference type="AlphaFoldDB" id="A0A7K1US66"/>
<dbReference type="Proteomes" id="UP000466794">
    <property type="component" value="Unassembled WGS sequence"/>
</dbReference>
<accession>A0A7K1US66</accession>
<protein>
    <submittedName>
        <fullName evidence="1">Uncharacterized protein</fullName>
    </submittedName>
</protein>
<dbReference type="RefSeq" id="WP_157386514.1">
    <property type="nucleotide sequence ID" value="NZ_WRPP01000001.1"/>
</dbReference>
<keyword evidence="2" id="KW-1185">Reference proteome</keyword>
<proteinExistence type="predicted"/>
<reference evidence="1 2" key="1">
    <citation type="submission" date="2019-12" db="EMBL/GenBank/DDBJ databases">
        <title>Nocardia sp. nov. ET3-3 isolated from soil.</title>
        <authorList>
            <person name="Kanchanasin P."/>
            <person name="Tanasupawat S."/>
            <person name="Yuki M."/>
            <person name="Kudo T."/>
        </authorList>
    </citation>
    <scope>NUCLEOTIDE SEQUENCE [LARGE SCALE GENOMIC DNA]</scope>
    <source>
        <strain evidence="1 2">ET3-3</strain>
    </source>
</reference>